<dbReference type="EMBL" id="JACAZE010000006">
    <property type="protein sequence ID" value="KAF7313857.1"/>
    <property type="molecule type" value="Genomic_DNA"/>
</dbReference>
<evidence type="ECO:0000256" key="1">
    <source>
        <dbReference type="ARBA" id="ARBA00004173"/>
    </source>
</evidence>
<dbReference type="InterPro" id="IPR050134">
    <property type="entry name" value="NAD-dep_sirtuin_deacylases"/>
</dbReference>
<evidence type="ECO:0000256" key="2">
    <source>
        <dbReference type="ARBA" id="ARBA00023128"/>
    </source>
</evidence>
<dbReference type="PANTHER" id="PTHR11085:SF8">
    <property type="entry name" value="NAD-DEPENDENT HISTONE DEACETYLASE HST3"/>
    <property type="match status" value="1"/>
</dbReference>
<dbReference type="OrthoDB" id="2919105at2759"/>
<keyword evidence="4" id="KW-1185">Reference proteome</keyword>
<dbReference type="Proteomes" id="UP000613580">
    <property type="component" value="Unassembled WGS sequence"/>
</dbReference>
<evidence type="ECO:0000313" key="3">
    <source>
        <dbReference type="EMBL" id="KAF7313857.1"/>
    </source>
</evidence>
<dbReference type="SUPFAM" id="SSF52467">
    <property type="entry name" value="DHS-like NAD/FAD-binding domain"/>
    <property type="match status" value="1"/>
</dbReference>
<dbReference type="AlphaFoldDB" id="A0A8H6TC30"/>
<dbReference type="InterPro" id="IPR003000">
    <property type="entry name" value="Sirtuin"/>
</dbReference>
<dbReference type="GO" id="GO:0005634">
    <property type="term" value="C:nucleus"/>
    <property type="evidence" value="ECO:0007669"/>
    <property type="project" value="TreeGrafter"/>
</dbReference>
<organism evidence="3 4">
    <name type="scientific">Mycena chlorophos</name>
    <name type="common">Agaric fungus</name>
    <name type="synonym">Agaricus chlorophos</name>
    <dbReference type="NCBI Taxonomy" id="658473"/>
    <lineage>
        <taxon>Eukaryota</taxon>
        <taxon>Fungi</taxon>
        <taxon>Dikarya</taxon>
        <taxon>Basidiomycota</taxon>
        <taxon>Agaricomycotina</taxon>
        <taxon>Agaricomycetes</taxon>
        <taxon>Agaricomycetidae</taxon>
        <taxon>Agaricales</taxon>
        <taxon>Marasmiineae</taxon>
        <taxon>Mycenaceae</taxon>
        <taxon>Mycena</taxon>
    </lineage>
</organism>
<comment type="caution">
    <text evidence="3">The sequence shown here is derived from an EMBL/GenBank/DDBJ whole genome shotgun (WGS) entry which is preliminary data.</text>
</comment>
<proteinExistence type="predicted"/>
<dbReference type="PANTHER" id="PTHR11085">
    <property type="entry name" value="NAD-DEPENDENT PROTEIN DEACYLASE SIRTUIN-5, MITOCHONDRIAL-RELATED"/>
    <property type="match status" value="1"/>
</dbReference>
<reference evidence="3" key="1">
    <citation type="submission" date="2020-05" db="EMBL/GenBank/DDBJ databases">
        <title>Mycena genomes resolve the evolution of fungal bioluminescence.</title>
        <authorList>
            <person name="Tsai I.J."/>
        </authorList>
    </citation>
    <scope>NUCLEOTIDE SEQUENCE</scope>
    <source>
        <strain evidence="3">110903Hualien_Pintung</strain>
    </source>
</reference>
<sequence>MTRTLRLADAATDSLDSTQRVLNDLSLSVAKCKKIIVVTGAGISSSSVDSVARTFALLTACTPLVKEKYPEVVLQGRDLFDVSLFRDPTSTAVFHTFIAQLKRSIDAAEPSPTHRFLHTLDAKKKLLRSYTQNIDGFEARVGYRTARLCSAEYPYTAEHLAIFLKGDAPECPECLERDNPVKGSKKAHVGKVIFVNRTPPPSSEWSQIIDYHVQGTTDDWVGQVIKEWKFQRPEDWEKTATLLQIGHHLLEGRVTQLAKPLAGLRRALKISADHRRGANLVAVSSTKTIEYSPPQPLSPINRHLRPLRRRRARSYRVPTPLFNVSTACRLLVWPARSAPEPCLCMTLRLYRRYGSAPISPMAQTTSSCLSYLAHTSARHAQGRPTFHPFSVVQIGFPSPFGSNEYTSSCRTLTGVEALWAASPISLDGRMRGLVGWLFGLAG</sequence>
<protein>
    <submittedName>
        <fullName evidence="3">HST3 protein</fullName>
    </submittedName>
</protein>
<dbReference type="Pfam" id="PF02146">
    <property type="entry name" value="SIR2"/>
    <property type="match status" value="1"/>
</dbReference>
<dbReference type="GO" id="GO:0070403">
    <property type="term" value="F:NAD+ binding"/>
    <property type="evidence" value="ECO:0007669"/>
    <property type="project" value="InterPro"/>
</dbReference>
<dbReference type="Gene3D" id="3.40.50.1220">
    <property type="entry name" value="TPP-binding domain"/>
    <property type="match status" value="1"/>
</dbReference>
<evidence type="ECO:0000313" key="4">
    <source>
        <dbReference type="Proteomes" id="UP000613580"/>
    </source>
</evidence>
<dbReference type="InterPro" id="IPR029035">
    <property type="entry name" value="DHS-like_NAD/FAD-binding_dom"/>
</dbReference>
<name>A0A8H6TC30_MYCCL</name>
<dbReference type="GO" id="GO:0017136">
    <property type="term" value="F:histone deacetylase activity, NAD-dependent"/>
    <property type="evidence" value="ECO:0007669"/>
    <property type="project" value="TreeGrafter"/>
</dbReference>
<dbReference type="GO" id="GO:0005739">
    <property type="term" value="C:mitochondrion"/>
    <property type="evidence" value="ECO:0007669"/>
    <property type="project" value="UniProtKB-SubCell"/>
</dbReference>
<accession>A0A8H6TC30</accession>
<gene>
    <name evidence="3" type="ORF">HMN09_00543300</name>
</gene>
<comment type="subcellular location">
    <subcellularLocation>
        <location evidence="1">Mitochondrion</location>
    </subcellularLocation>
</comment>
<keyword evidence="2" id="KW-0496">Mitochondrion</keyword>